<accession>A0A1M5V0F2</accession>
<dbReference type="Gene3D" id="3.30.9.10">
    <property type="entry name" value="D-Amino Acid Oxidase, subunit A, domain 2"/>
    <property type="match status" value="1"/>
</dbReference>
<dbReference type="AlphaFoldDB" id="A0A1M5V0F2"/>
<evidence type="ECO:0000313" key="4">
    <source>
        <dbReference type="EMBL" id="SHH68614.1"/>
    </source>
</evidence>
<dbReference type="Proteomes" id="UP000189796">
    <property type="component" value="Chromosome I"/>
</dbReference>
<dbReference type="SUPFAM" id="SSF51971">
    <property type="entry name" value="Nucleotide-binding domain"/>
    <property type="match status" value="1"/>
</dbReference>
<dbReference type="PANTHER" id="PTHR13847:SF281">
    <property type="entry name" value="FAD DEPENDENT OXIDOREDUCTASE DOMAIN-CONTAINING PROTEIN"/>
    <property type="match status" value="1"/>
</dbReference>
<dbReference type="InterPro" id="IPR036188">
    <property type="entry name" value="FAD/NAD-bd_sf"/>
</dbReference>
<feature type="domain" description="FAD dependent oxidoreductase" evidence="3">
    <location>
        <begin position="30"/>
        <end position="379"/>
    </location>
</feature>
<evidence type="ECO:0000313" key="5">
    <source>
        <dbReference type="Proteomes" id="UP000189796"/>
    </source>
</evidence>
<feature type="region of interest" description="Disordered" evidence="2">
    <location>
        <begin position="444"/>
        <end position="502"/>
    </location>
</feature>
<name>A0A1M5V0F2_9BRAD</name>
<dbReference type="PANTHER" id="PTHR13847">
    <property type="entry name" value="SARCOSINE DEHYDROGENASE-RELATED"/>
    <property type="match status" value="1"/>
</dbReference>
<evidence type="ECO:0000256" key="2">
    <source>
        <dbReference type="SAM" id="MobiDB-lite"/>
    </source>
</evidence>
<proteinExistence type="predicted"/>
<protein>
    <submittedName>
        <fullName evidence="4">Glycine/D-amino acid oxidase</fullName>
    </submittedName>
</protein>
<dbReference type="Gene3D" id="3.50.50.60">
    <property type="entry name" value="FAD/NAD(P)-binding domain"/>
    <property type="match status" value="1"/>
</dbReference>
<sequence length="502" mass="54242">MSEISTSAAIGPDAPAIPERSRLSFDLDVDICVVGAGLAGLTVALEAARLGASVAVLEGRHVGWNASGHQLGTVMPGYGLPIGDLIARIGFEDTRELWSLSKQGADFVRATASEQLIPGIALSEGALEVSNVDVGDQLISRLQMLGEDFGTEVEGWQVDRVRAELKTERYFHGVYYPKAFQIDGRKYVHGLAALARRAGARIFEDTPVVSIDASGIRKRIVTPTARLRASHIVLAGNIHLGAPLRRLSETLLPVWRYAAVTAPLGERLADAVAFRGSVTDTDGIDHFRIVDGDRLMWASPETTWAARPERFAPAIARRIRTIFPQLGRPEIAEVWGGVVGQTVHGMPQIGQLRRGLWVASGFGRQGLNTSAMAGQLIARSILWGDERWRLFSPFELVWAGGPTGRAAGYVIGMWARGSSAAAGALARYRERARIRERVREARLAEANRQAGTRPPRRPPPGRPLPPGRPRPQRPPPPAATEQGDGDGGGVSQESEKFPPHSV</sequence>
<dbReference type="GO" id="GO:0005737">
    <property type="term" value="C:cytoplasm"/>
    <property type="evidence" value="ECO:0007669"/>
    <property type="project" value="TreeGrafter"/>
</dbReference>
<dbReference type="Pfam" id="PF01266">
    <property type="entry name" value="DAO"/>
    <property type="match status" value="1"/>
</dbReference>
<gene>
    <name evidence="4" type="ORF">SAMN05443248_5685</name>
</gene>
<feature type="compositionally biased region" description="Basic and acidic residues" evidence="2">
    <location>
        <begin position="493"/>
        <end position="502"/>
    </location>
</feature>
<evidence type="ECO:0000259" key="3">
    <source>
        <dbReference type="Pfam" id="PF01266"/>
    </source>
</evidence>
<reference evidence="4 5" key="1">
    <citation type="submission" date="2016-11" db="EMBL/GenBank/DDBJ databases">
        <authorList>
            <person name="Jaros S."/>
            <person name="Januszkiewicz K."/>
            <person name="Wedrychowicz H."/>
        </authorList>
    </citation>
    <scope>NUCLEOTIDE SEQUENCE [LARGE SCALE GENOMIC DNA]</scope>
    <source>
        <strain evidence="4 5">GAS138</strain>
    </source>
</reference>
<keyword evidence="1" id="KW-0560">Oxidoreductase</keyword>
<organism evidence="4 5">
    <name type="scientific">Bradyrhizobium erythrophlei</name>
    <dbReference type="NCBI Taxonomy" id="1437360"/>
    <lineage>
        <taxon>Bacteria</taxon>
        <taxon>Pseudomonadati</taxon>
        <taxon>Pseudomonadota</taxon>
        <taxon>Alphaproteobacteria</taxon>
        <taxon>Hyphomicrobiales</taxon>
        <taxon>Nitrobacteraceae</taxon>
        <taxon>Bradyrhizobium</taxon>
    </lineage>
</organism>
<feature type="compositionally biased region" description="Pro residues" evidence="2">
    <location>
        <begin position="457"/>
        <end position="478"/>
    </location>
</feature>
<dbReference type="RefSeq" id="WP_079604246.1">
    <property type="nucleotide sequence ID" value="NZ_LT670817.1"/>
</dbReference>
<dbReference type="EMBL" id="LT670817">
    <property type="protein sequence ID" value="SHH68614.1"/>
    <property type="molecule type" value="Genomic_DNA"/>
</dbReference>
<dbReference type="OrthoDB" id="9806601at2"/>
<dbReference type="InterPro" id="IPR006076">
    <property type="entry name" value="FAD-dep_OxRdtase"/>
</dbReference>
<dbReference type="GO" id="GO:0016491">
    <property type="term" value="F:oxidoreductase activity"/>
    <property type="evidence" value="ECO:0007669"/>
    <property type="project" value="UniProtKB-KW"/>
</dbReference>
<evidence type="ECO:0000256" key="1">
    <source>
        <dbReference type="ARBA" id="ARBA00023002"/>
    </source>
</evidence>